<keyword evidence="2" id="KW-1185">Reference proteome</keyword>
<organism evidence="1 2">
    <name type="scientific">Striga asiatica</name>
    <name type="common">Asiatic witchweed</name>
    <name type="synonym">Buchnera asiatica</name>
    <dbReference type="NCBI Taxonomy" id="4170"/>
    <lineage>
        <taxon>Eukaryota</taxon>
        <taxon>Viridiplantae</taxon>
        <taxon>Streptophyta</taxon>
        <taxon>Embryophyta</taxon>
        <taxon>Tracheophyta</taxon>
        <taxon>Spermatophyta</taxon>
        <taxon>Magnoliopsida</taxon>
        <taxon>eudicotyledons</taxon>
        <taxon>Gunneridae</taxon>
        <taxon>Pentapetalae</taxon>
        <taxon>asterids</taxon>
        <taxon>lamiids</taxon>
        <taxon>Lamiales</taxon>
        <taxon>Orobanchaceae</taxon>
        <taxon>Buchnereae</taxon>
        <taxon>Striga</taxon>
    </lineage>
</organism>
<evidence type="ECO:0000313" key="1">
    <source>
        <dbReference type="EMBL" id="GER29930.1"/>
    </source>
</evidence>
<dbReference type="EMBL" id="BKCP01004294">
    <property type="protein sequence ID" value="GER29930.1"/>
    <property type="molecule type" value="Genomic_DNA"/>
</dbReference>
<proteinExistence type="predicted"/>
<reference evidence="2" key="1">
    <citation type="journal article" date="2019" name="Curr. Biol.">
        <title>Genome Sequence of Striga asiatica Provides Insight into the Evolution of Plant Parasitism.</title>
        <authorList>
            <person name="Yoshida S."/>
            <person name="Kim S."/>
            <person name="Wafula E.K."/>
            <person name="Tanskanen J."/>
            <person name="Kim Y.M."/>
            <person name="Honaas L."/>
            <person name="Yang Z."/>
            <person name="Spallek T."/>
            <person name="Conn C.E."/>
            <person name="Ichihashi Y."/>
            <person name="Cheong K."/>
            <person name="Cui S."/>
            <person name="Der J.P."/>
            <person name="Gundlach H."/>
            <person name="Jiao Y."/>
            <person name="Hori C."/>
            <person name="Ishida J.K."/>
            <person name="Kasahara H."/>
            <person name="Kiba T."/>
            <person name="Kim M.S."/>
            <person name="Koo N."/>
            <person name="Laohavisit A."/>
            <person name="Lee Y.H."/>
            <person name="Lumba S."/>
            <person name="McCourt P."/>
            <person name="Mortimer J.C."/>
            <person name="Mutuku J.M."/>
            <person name="Nomura T."/>
            <person name="Sasaki-Sekimoto Y."/>
            <person name="Seto Y."/>
            <person name="Wang Y."/>
            <person name="Wakatake T."/>
            <person name="Sakakibara H."/>
            <person name="Demura T."/>
            <person name="Yamaguchi S."/>
            <person name="Yoneyama K."/>
            <person name="Manabe R.I."/>
            <person name="Nelson D.C."/>
            <person name="Schulman A.H."/>
            <person name="Timko M.P."/>
            <person name="dePamphilis C.W."/>
            <person name="Choi D."/>
            <person name="Shirasu K."/>
        </authorList>
    </citation>
    <scope>NUCLEOTIDE SEQUENCE [LARGE SCALE GENOMIC DNA]</scope>
    <source>
        <strain evidence="2">cv. UVA1</strain>
    </source>
</reference>
<evidence type="ECO:0000313" key="2">
    <source>
        <dbReference type="Proteomes" id="UP000325081"/>
    </source>
</evidence>
<dbReference type="AlphaFoldDB" id="A0A5A7PB26"/>
<accession>A0A5A7PB26</accession>
<protein>
    <submittedName>
        <fullName evidence="1">Rap guanine nucleotide exchange factor 2</fullName>
    </submittedName>
</protein>
<dbReference type="Proteomes" id="UP000325081">
    <property type="component" value="Unassembled WGS sequence"/>
</dbReference>
<comment type="caution">
    <text evidence="1">The sequence shown here is derived from an EMBL/GenBank/DDBJ whole genome shotgun (WGS) entry which is preliminary data.</text>
</comment>
<sequence>MKLRITEIPHVNLAPICVHHDGHRILLLLIQTPHLPNYLPVPLPGAVAHVNPRYIHPSHRQRLQLLRPTRGGAYRADQLRPLRATEPILLQLCLCHRIHVD</sequence>
<name>A0A5A7PB26_STRAF</name>
<gene>
    <name evidence="1" type="ORF">STAS_05840</name>
</gene>